<dbReference type="SUPFAM" id="SSF103473">
    <property type="entry name" value="MFS general substrate transporter"/>
    <property type="match status" value="2"/>
</dbReference>
<keyword evidence="5 7" id="KW-0472">Membrane</keyword>
<evidence type="ECO:0000256" key="4">
    <source>
        <dbReference type="ARBA" id="ARBA00022989"/>
    </source>
</evidence>
<dbReference type="PANTHER" id="PTHR23501">
    <property type="entry name" value="MAJOR FACILITATOR SUPERFAMILY"/>
    <property type="match status" value="1"/>
</dbReference>
<evidence type="ECO:0000256" key="6">
    <source>
        <dbReference type="SAM" id="MobiDB-lite"/>
    </source>
</evidence>
<dbReference type="InterPro" id="IPR036259">
    <property type="entry name" value="MFS_trans_sf"/>
</dbReference>
<dbReference type="InterPro" id="IPR020846">
    <property type="entry name" value="MFS_dom"/>
</dbReference>
<evidence type="ECO:0000256" key="7">
    <source>
        <dbReference type="SAM" id="Phobius"/>
    </source>
</evidence>
<feature type="transmembrane region" description="Helical" evidence="7">
    <location>
        <begin position="391"/>
        <end position="415"/>
    </location>
</feature>
<feature type="transmembrane region" description="Helical" evidence="7">
    <location>
        <begin position="156"/>
        <end position="180"/>
    </location>
</feature>
<dbReference type="Pfam" id="PF07690">
    <property type="entry name" value="MFS_1"/>
    <property type="match status" value="1"/>
</dbReference>
<feature type="domain" description="Major facilitator superfamily (MFS) profile" evidence="8">
    <location>
        <begin position="28"/>
        <end position="476"/>
    </location>
</feature>
<dbReference type="InterPro" id="IPR011701">
    <property type="entry name" value="MFS"/>
</dbReference>
<dbReference type="Gene3D" id="1.20.1720.10">
    <property type="entry name" value="Multidrug resistance protein D"/>
    <property type="match status" value="1"/>
</dbReference>
<reference evidence="9" key="1">
    <citation type="submission" date="2022-06" db="EMBL/GenBank/DDBJ databases">
        <title>Ornithinimicrobium HY1793.</title>
        <authorList>
            <person name="Huang Y."/>
        </authorList>
    </citation>
    <scope>NUCLEOTIDE SEQUENCE</scope>
    <source>
        <strain evidence="9">HY1793</strain>
    </source>
</reference>
<feature type="transmembrane region" description="Helical" evidence="7">
    <location>
        <begin position="97"/>
        <end position="116"/>
    </location>
</feature>
<feature type="transmembrane region" description="Helical" evidence="7">
    <location>
        <begin position="67"/>
        <end position="85"/>
    </location>
</feature>
<organism evidence="9 10">
    <name type="scientific">Ornithinimicrobium faecis</name>
    <dbReference type="NCBI Taxonomy" id="2934158"/>
    <lineage>
        <taxon>Bacteria</taxon>
        <taxon>Bacillati</taxon>
        <taxon>Actinomycetota</taxon>
        <taxon>Actinomycetes</taxon>
        <taxon>Micrococcales</taxon>
        <taxon>Ornithinimicrobiaceae</taxon>
        <taxon>Ornithinimicrobium</taxon>
    </lineage>
</organism>
<feature type="region of interest" description="Disordered" evidence="6">
    <location>
        <begin position="1"/>
        <end position="24"/>
    </location>
</feature>
<evidence type="ECO:0000256" key="3">
    <source>
        <dbReference type="ARBA" id="ARBA00022692"/>
    </source>
</evidence>
<feature type="transmembrane region" description="Helical" evidence="7">
    <location>
        <begin position="427"/>
        <end position="448"/>
    </location>
</feature>
<dbReference type="PANTHER" id="PTHR23501:SF191">
    <property type="entry name" value="VACUOLAR BASIC AMINO ACID TRANSPORTER 4"/>
    <property type="match status" value="1"/>
</dbReference>
<feature type="transmembrane region" description="Helical" evidence="7">
    <location>
        <begin position="354"/>
        <end position="371"/>
    </location>
</feature>
<dbReference type="RefSeq" id="WP_252592805.1">
    <property type="nucleotide sequence ID" value="NZ_CP099489.1"/>
</dbReference>
<feature type="transmembrane region" description="Helical" evidence="7">
    <location>
        <begin position="122"/>
        <end position="144"/>
    </location>
</feature>
<feature type="transmembrane region" description="Helical" evidence="7">
    <location>
        <begin position="566"/>
        <end position="593"/>
    </location>
</feature>
<dbReference type="EMBL" id="CP099489">
    <property type="protein sequence ID" value="USQ79701.1"/>
    <property type="molecule type" value="Genomic_DNA"/>
</dbReference>
<feature type="transmembrane region" description="Helical" evidence="7">
    <location>
        <begin position="246"/>
        <end position="268"/>
    </location>
</feature>
<keyword evidence="2" id="KW-0813">Transport</keyword>
<accession>A0ABY4YSX6</accession>
<keyword evidence="3 7" id="KW-0812">Transmembrane</keyword>
<evidence type="ECO:0000313" key="10">
    <source>
        <dbReference type="Proteomes" id="UP001056455"/>
    </source>
</evidence>
<proteinExistence type="predicted"/>
<sequence length="603" mass="61322">MGATPTVTAEPGGTGSPHPDQPRGARSLLTVASVAVALAAADTYVVVLALTDMMAGAGLGIESLQKGTPIISGFLLGYIAVLPLIGRLADLVSRRKILLACLGIFVIGSLITGIAVELPVMIGGRFFQGLGGGGLVPATLAIVADLWPPGRRGMPLGIVGAVQELGSVLGPLLGAAILLISDWRGIFWMNAVLGVAFMLGVWLIRPEAVATDDRESSTDREAPVDGAARAGAVTAPASAQQRRSRLVTVLAWLTGLVAVGAGSLALIAPESLTTSVEWGEPFVPFGDSTSRVMTPVGLAAAIALVLLVALTARRWLPTLLQADVLGALFIAVALGALVLTFSSADPAQEVLGPWGLWLLPVGALAVIAFAIRQRTAANPLIARGVVHGKVLPALVVSLLVGTAIVAIVVDVPLLARLTEGTSETEAAFVLVQFLIAVPIGAVIGGLLLKRLGPGVVAAPGLAVTAAALWGMSGWTRGALDEPGMSTILLVVAGFGIGLAIAPVNDAALADSTHSTHGTVSSLVVVSRMVGMVVGLALLTAVGLRRFQQEVNALPDPSDSEALLDAAVVQVQTVFAGAALATLAAALIAVALGWHRVRHTRALS</sequence>
<feature type="transmembrane region" description="Helical" evidence="7">
    <location>
        <begin position="28"/>
        <end position="47"/>
    </location>
</feature>
<evidence type="ECO:0000259" key="8">
    <source>
        <dbReference type="PROSITE" id="PS50850"/>
    </source>
</evidence>
<keyword evidence="10" id="KW-1185">Reference proteome</keyword>
<feature type="transmembrane region" description="Helical" evidence="7">
    <location>
        <begin position="292"/>
        <end position="312"/>
    </location>
</feature>
<name>A0ABY4YSX6_9MICO</name>
<comment type="subcellular location">
    <subcellularLocation>
        <location evidence="1">Cell inner membrane</location>
        <topology evidence="1">Multi-pass membrane protein</topology>
    </subcellularLocation>
</comment>
<evidence type="ECO:0000313" key="9">
    <source>
        <dbReference type="EMBL" id="USQ79701.1"/>
    </source>
</evidence>
<feature type="transmembrane region" description="Helical" evidence="7">
    <location>
        <begin position="186"/>
        <end position="204"/>
    </location>
</feature>
<dbReference type="Proteomes" id="UP001056455">
    <property type="component" value="Chromosome"/>
</dbReference>
<protein>
    <submittedName>
        <fullName evidence="9">MFS transporter</fullName>
    </submittedName>
</protein>
<feature type="transmembrane region" description="Helical" evidence="7">
    <location>
        <begin position="484"/>
        <end position="503"/>
    </location>
</feature>
<evidence type="ECO:0000256" key="2">
    <source>
        <dbReference type="ARBA" id="ARBA00022448"/>
    </source>
</evidence>
<dbReference type="Gene3D" id="1.20.1250.20">
    <property type="entry name" value="MFS general substrate transporter like domains"/>
    <property type="match status" value="1"/>
</dbReference>
<evidence type="ECO:0000256" key="1">
    <source>
        <dbReference type="ARBA" id="ARBA00004429"/>
    </source>
</evidence>
<dbReference type="PROSITE" id="PS50850">
    <property type="entry name" value="MFS"/>
    <property type="match status" value="1"/>
</dbReference>
<feature type="transmembrane region" description="Helical" evidence="7">
    <location>
        <begin position="324"/>
        <end position="342"/>
    </location>
</feature>
<evidence type="ECO:0000256" key="5">
    <source>
        <dbReference type="ARBA" id="ARBA00023136"/>
    </source>
</evidence>
<gene>
    <name evidence="9" type="ORF">NF556_19270</name>
</gene>
<feature type="transmembrane region" description="Helical" evidence="7">
    <location>
        <begin position="455"/>
        <end position="472"/>
    </location>
</feature>
<keyword evidence="4 7" id="KW-1133">Transmembrane helix</keyword>
<feature type="transmembrane region" description="Helical" evidence="7">
    <location>
        <begin position="524"/>
        <end position="546"/>
    </location>
</feature>